<feature type="compositionally biased region" description="Basic and acidic residues" evidence="1">
    <location>
        <begin position="255"/>
        <end position="269"/>
    </location>
</feature>
<reference evidence="2 4" key="1">
    <citation type="submission" date="2018-09" db="EMBL/GenBank/DDBJ databases">
        <title>Murine metabolic-syndrome-specific gut microbial biobank.</title>
        <authorList>
            <person name="Liu C."/>
        </authorList>
    </citation>
    <scope>NUCLEOTIDE SEQUENCE [LARGE SCALE GENOMIC DNA]</scope>
    <source>
        <strain evidence="2 4">8-P5</strain>
    </source>
</reference>
<dbReference type="RefSeq" id="WP_121735684.1">
    <property type="nucleotide sequence ID" value="NZ_QXXG01000003.1"/>
</dbReference>
<evidence type="ECO:0000313" key="4">
    <source>
        <dbReference type="Proteomes" id="UP000278164"/>
    </source>
</evidence>
<dbReference type="EMBL" id="RAYI01000012">
    <property type="protein sequence ID" value="RLT73879.1"/>
    <property type="molecule type" value="Genomic_DNA"/>
</dbReference>
<proteinExistence type="predicted"/>
<reference evidence="3 5" key="2">
    <citation type="submission" date="2019-04" db="EMBL/GenBank/DDBJ databases">
        <title>Microbes associate with the intestines of laboratory mice.</title>
        <authorList>
            <person name="Navarre W."/>
            <person name="Wong E."/>
            <person name="Huang K."/>
            <person name="Tropini C."/>
            <person name="Ng K."/>
            <person name="Yu B."/>
        </authorList>
    </citation>
    <scope>NUCLEOTIDE SEQUENCE [LARGE SCALE GENOMIC DNA]</scope>
    <source>
        <strain evidence="3 5">NM39_I3</strain>
    </source>
</reference>
<gene>
    <name evidence="2" type="ORF">D7V78_07485</name>
    <name evidence="3" type="ORF">E5342_15785</name>
</gene>
<sequence length="276" mass="30887">MGTFLRNKDYNFMKLNNAEHGGFISKFHKLAFNKTGDSESPDEISLEETNALGIPTRLEQALSQDMALLTDNVKVSTASEETAQMEEVDKIRDERLVFLTTMVQQLTKSPIEAQRTAAVKLEMVTRPYQGSAYLPAQQETTTIRGLLNDLAKGDLPDCLDTLGLTPVIVEMKEANERYDTLTNQRMLARAAAKTEPSKDIRTRLVTTYEDIMDYVFANNVLNPTEERTALIRNVNALIGEVSASYNQRVAQVKAAADRKTTTERPKPEPEEQEPGL</sequence>
<evidence type="ECO:0000256" key="1">
    <source>
        <dbReference type="SAM" id="MobiDB-lite"/>
    </source>
</evidence>
<dbReference type="EMBL" id="SRYM01000056">
    <property type="protein sequence ID" value="TGY54974.1"/>
    <property type="molecule type" value="Genomic_DNA"/>
</dbReference>
<comment type="caution">
    <text evidence="2">The sequence shown here is derived from an EMBL/GenBank/DDBJ whole genome shotgun (WGS) entry which is preliminary data.</text>
</comment>
<evidence type="ECO:0000313" key="3">
    <source>
        <dbReference type="EMBL" id="TGY54974.1"/>
    </source>
</evidence>
<evidence type="ECO:0000313" key="5">
    <source>
        <dbReference type="Proteomes" id="UP000310032"/>
    </source>
</evidence>
<name>A0A3L7ZQ66_PARDI</name>
<dbReference type="InterPro" id="IPR046228">
    <property type="entry name" value="DUF6261"/>
</dbReference>
<evidence type="ECO:0000313" key="2">
    <source>
        <dbReference type="EMBL" id="RLT73879.1"/>
    </source>
</evidence>
<dbReference type="AlphaFoldDB" id="A0A3L7ZQ66"/>
<dbReference type="Proteomes" id="UP000278164">
    <property type="component" value="Unassembled WGS sequence"/>
</dbReference>
<organism evidence="2 4">
    <name type="scientific">Parabacteroides distasonis</name>
    <dbReference type="NCBI Taxonomy" id="823"/>
    <lineage>
        <taxon>Bacteria</taxon>
        <taxon>Pseudomonadati</taxon>
        <taxon>Bacteroidota</taxon>
        <taxon>Bacteroidia</taxon>
        <taxon>Bacteroidales</taxon>
        <taxon>Tannerellaceae</taxon>
        <taxon>Parabacteroides</taxon>
    </lineage>
</organism>
<protein>
    <submittedName>
        <fullName evidence="2">Uncharacterized protein</fullName>
    </submittedName>
</protein>
<feature type="region of interest" description="Disordered" evidence="1">
    <location>
        <begin position="252"/>
        <end position="276"/>
    </location>
</feature>
<dbReference type="OrthoDB" id="1081205at2"/>
<accession>A0A3L7ZQ66</accession>
<dbReference type="Proteomes" id="UP000310032">
    <property type="component" value="Unassembled WGS sequence"/>
</dbReference>
<dbReference type="Pfam" id="PF19775">
    <property type="entry name" value="DUF6261"/>
    <property type="match status" value="1"/>
</dbReference>